<feature type="transmembrane region" description="Helical" evidence="1">
    <location>
        <begin position="23"/>
        <end position="40"/>
    </location>
</feature>
<dbReference type="Proteomes" id="UP000275749">
    <property type="component" value="Unassembled WGS sequence"/>
</dbReference>
<keyword evidence="1" id="KW-1133">Transmembrane helix</keyword>
<feature type="transmembrane region" description="Helical" evidence="1">
    <location>
        <begin position="162"/>
        <end position="181"/>
    </location>
</feature>
<sequence>MITTVDGPIVIPLQEGRRERRLAAGRLLLLPLAVAASAFFHPVAWWGWLSAAIWVAGTAYYVLRRPDVESCRLEGEEFVLDGSSGQRRIAARKVARVVSFNDQEFPVLVLEDGRTLPLSAKPLWRDTAYPTARVLAEWVKQLGGGSGQLVDPRIQRMSWRPAVGLMLGMAILLSCCLSAIANHPTPRIAQSLGYFTGFVLVRVLQARREPTITKDWTGTPRPW</sequence>
<dbReference type="EMBL" id="RKHG01000001">
    <property type="protein sequence ID" value="ROR53587.1"/>
    <property type="molecule type" value="Genomic_DNA"/>
</dbReference>
<name>A0A3N1ZT73_9ACTN</name>
<evidence type="ECO:0000256" key="1">
    <source>
        <dbReference type="SAM" id="Phobius"/>
    </source>
</evidence>
<feature type="transmembrane region" description="Helical" evidence="1">
    <location>
        <begin position="46"/>
        <end position="63"/>
    </location>
</feature>
<accession>A0A3N1ZT73</accession>
<evidence type="ECO:0000313" key="2">
    <source>
        <dbReference type="EMBL" id="ROR53587.1"/>
    </source>
</evidence>
<reference evidence="2 3" key="1">
    <citation type="submission" date="2018-11" db="EMBL/GenBank/DDBJ databases">
        <title>Sequencing the genomes of 1000 actinobacteria strains.</title>
        <authorList>
            <person name="Klenk H.-P."/>
        </authorList>
    </citation>
    <scope>NUCLEOTIDE SEQUENCE [LARGE SCALE GENOMIC DNA]</scope>
    <source>
        <strain evidence="2 3">DSM 10546</strain>
    </source>
</reference>
<keyword evidence="1" id="KW-0812">Transmembrane</keyword>
<protein>
    <submittedName>
        <fullName evidence="2">Uncharacterized protein</fullName>
    </submittedName>
</protein>
<feature type="transmembrane region" description="Helical" evidence="1">
    <location>
        <begin position="187"/>
        <end position="204"/>
    </location>
</feature>
<keyword evidence="1" id="KW-0472">Membrane</keyword>
<comment type="caution">
    <text evidence="2">The sequence shown here is derived from an EMBL/GenBank/DDBJ whole genome shotgun (WGS) entry which is preliminary data.</text>
</comment>
<dbReference type="AlphaFoldDB" id="A0A3N1ZT73"/>
<organism evidence="2 3">
    <name type="scientific">Luteococcus japonicus</name>
    <dbReference type="NCBI Taxonomy" id="33984"/>
    <lineage>
        <taxon>Bacteria</taxon>
        <taxon>Bacillati</taxon>
        <taxon>Actinomycetota</taxon>
        <taxon>Actinomycetes</taxon>
        <taxon>Propionibacteriales</taxon>
        <taxon>Propionibacteriaceae</taxon>
        <taxon>Luteococcus</taxon>
    </lineage>
</organism>
<evidence type="ECO:0000313" key="3">
    <source>
        <dbReference type="Proteomes" id="UP000275749"/>
    </source>
</evidence>
<proteinExistence type="predicted"/>
<gene>
    <name evidence="2" type="ORF">EDD41_0746</name>
</gene>